<protein>
    <submittedName>
        <fullName evidence="1">Endonuclease V</fullName>
    </submittedName>
</protein>
<dbReference type="AlphaFoldDB" id="A0A3G2T217"/>
<proteinExistence type="predicted"/>
<dbReference type="EMBL" id="CP033133">
    <property type="protein sequence ID" value="AYO53857.1"/>
    <property type="molecule type" value="Genomic_DNA"/>
</dbReference>
<dbReference type="Gene3D" id="3.30.2170.10">
    <property type="entry name" value="archaeoglobus fulgidus dsm 4304 superfamily"/>
    <property type="match status" value="1"/>
</dbReference>
<dbReference type="InterPro" id="IPR007581">
    <property type="entry name" value="Endonuclease-V"/>
</dbReference>
<accession>A0A3G2T217</accession>
<keyword evidence="1" id="KW-0540">Nuclease</keyword>
<gene>
    <name evidence="1" type="ORF">CDG68_09530</name>
</gene>
<evidence type="ECO:0000313" key="1">
    <source>
        <dbReference type="EMBL" id="AYO53857.1"/>
    </source>
</evidence>
<keyword evidence="1" id="KW-0255">Endonuclease</keyword>
<evidence type="ECO:0000313" key="2">
    <source>
        <dbReference type="Proteomes" id="UP000279962"/>
    </source>
</evidence>
<dbReference type="Pfam" id="PF04493">
    <property type="entry name" value="Endonuclease_5"/>
    <property type="match status" value="1"/>
</dbReference>
<sequence>MIIVLDVAYTESFAHVAGVVFENWTSQKAAQTYTLKVQEIAEYESGQFYKRELPCLLALLQEVKEPIDLIVIDGYVTLGEDQHYGLGQYLYEALDCKIPVIGVAKNEFKGTPKYCEILRGLSQKPLYVTAIGIDLDVAKNHVENMYGKFRIPELLKEVDRLSRAIP</sequence>
<dbReference type="Proteomes" id="UP000279962">
    <property type="component" value="Chromosome"/>
</dbReference>
<dbReference type="GO" id="GO:0006281">
    <property type="term" value="P:DNA repair"/>
    <property type="evidence" value="ECO:0007669"/>
    <property type="project" value="InterPro"/>
</dbReference>
<organism evidence="1 2">
    <name type="scientific">Acinetobacter wuhouensis</name>
    <dbReference type="NCBI Taxonomy" id="1879050"/>
    <lineage>
        <taxon>Bacteria</taxon>
        <taxon>Pseudomonadati</taxon>
        <taxon>Pseudomonadota</taxon>
        <taxon>Gammaproteobacteria</taxon>
        <taxon>Moraxellales</taxon>
        <taxon>Moraxellaceae</taxon>
        <taxon>Acinetobacter</taxon>
    </lineage>
</organism>
<keyword evidence="1" id="KW-0378">Hydrolase</keyword>
<reference evidence="1 2" key="1">
    <citation type="submission" date="2018-10" db="EMBL/GenBank/DDBJ databases">
        <title>The complete genome of Acinetobacter wuhouensis strain WCHAW010062.</title>
        <authorList>
            <person name="Hu Y."/>
            <person name="Long H."/>
            <person name="Feng Y."/>
            <person name="Zong Z."/>
        </authorList>
    </citation>
    <scope>NUCLEOTIDE SEQUENCE [LARGE SCALE GENOMIC DNA]</scope>
    <source>
        <strain evidence="1 2">WCHAW010062</strain>
    </source>
</reference>
<dbReference type="GO" id="GO:0004519">
    <property type="term" value="F:endonuclease activity"/>
    <property type="evidence" value="ECO:0007669"/>
    <property type="project" value="UniProtKB-KW"/>
</dbReference>
<name>A0A3G2T217_9GAMM</name>
<dbReference type="RefSeq" id="WP_087554445.1">
    <property type="nucleotide sequence ID" value="NZ_CP033133.1"/>
</dbReference>